<dbReference type="PANTHER" id="PTHR11895">
    <property type="entry name" value="TRANSAMIDASE"/>
    <property type="match status" value="1"/>
</dbReference>
<dbReference type="AlphaFoldDB" id="A0A1Q9AKJ1"/>
<dbReference type="STRING" id="1672749.BJF92_09220"/>
<sequence length="482" mass="51920">MRYESSGIVTSATFRPRPVSVFRADSMTKSEFASIRALRATSSTATAKTIGRCRARARDLNDTTRAYITILEKEADSIPADESTTRNLPLAGVPYSCKDVFKTKGILTTGGSRSLAAHVPDQDATVVAMLRKAGAILVGKTNLHEFCYGITGVNETYGTPPNPYDGSRIAGGSSSGSAVSVATGSAAFSIGSDTGGSIRVPAALCGLVGFKPTYELIKTEGMIPFCWTLDHIGIITRSCVDAAPILEVLAAWVDTDQGYPVSPLEERLLRRREAILLGLKIGVMRRHFFEGLDPEIRAATEAVMTQCQRLGAVLVELDTPDMGDVRSASLAIQLAEASSWHGPRMGAEAHLYGDDIRRGLMQGQFILAEHYVQSLRLMELKRREFAAKMRHVDVLITPTTPIVAPWLGQKAVENETGEELVGNALTRLTCIFNLTGNPAITLPCGRHSSGLPMGIQLVGKPYQDAKLLEIGNAIETVQEAGW</sequence>
<dbReference type="SUPFAM" id="SSF75304">
    <property type="entry name" value="Amidase signature (AS) enzymes"/>
    <property type="match status" value="1"/>
</dbReference>
<dbReference type="OrthoDB" id="9777859at2"/>
<reference evidence="5 6" key="1">
    <citation type="submission" date="2016-09" db="EMBL/GenBank/DDBJ databases">
        <title>Rhizobium sp. nov., a novel species isolated from the rice rhizosphere.</title>
        <authorList>
            <person name="Zhao J."/>
            <person name="Zhang X."/>
        </authorList>
    </citation>
    <scope>NUCLEOTIDE SEQUENCE [LARGE SCALE GENOMIC DNA]</scope>
    <source>
        <strain evidence="5 6">MH17</strain>
    </source>
</reference>
<dbReference type="Pfam" id="PF01425">
    <property type="entry name" value="Amidase"/>
    <property type="match status" value="1"/>
</dbReference>
<evidence type="ECO:0000256" key="2">
    <source>
        <dbReference type="ARBA" id="ARBA00009199"/>
    </source>
</evidence>
<dbReference type="EMBL" id="MKIO01000026">
    <property type="protein sequence ID" value="OLP55801.1"/>
    <property type="molecule type" value="Genomic_DNA"/>
</dbReference>
<evidence type="ECO:0000313" key="5">
    <source>
        <dbReference type="EMBL" id="OLP55801.1"/>
    </source>
</evidence>
<comment type="similarity">
    <text evidence="2">Belongs to the amidase family.</text>
</comment>
<evidence type="ECO:0000256" key="1">
    <source>
        <dbReference type="ARBA" id="ARBA00003871"/>
    </source>
</evidence>
<evidence type="ECO:0000313" key="6">
    <source>
        <dbReference type="Proteomes" id="UP000186143"/>
    </source>
</evidence>
<gene>
    <name evidence="5" type="ORF">BJF92_09220</name>
</gene>
<dbReference type="PANTHER" id="PTHR11895:SF7">
    <property type="entry name" value="GLUTAMYL-TRNA(GLN) AMIDOTRANSFERASE SUBUNIT A, MITOCHONDRIAL"/>
    <property type="match status" value="1"/>
</dbReference>
<dbReference type="InterPro" id="IPR023631">
    <property type="entry name" value="Amidase_dom"/>
</dbReference>
<name>A0A1Q9AKJ1_9HYPH</name>
<dbReference type="InterPro" id="IPR000120">
    <property type="entry name" value="Amidase"/>
</dbReference>
<proteinExistence type="inferred from homology"/>
<evidence type="ECO:0000259" key="4">
    <source>
        <dbReference type="Pfam" id="PF01425"/>
    </source>
</evidence>
<evidence type="ECO:0000256" key="3">
    <source>
        <dbReference type="ARBA" id="ARBA00021874"/>
    </source>
</evidence>
<dbReference type="Proteomes" id="UP000186143">
    <property type="component" value="Unassembled WGS sequence"/>
</dbReference>
<dbReference type="InterPro" id="IPR036928">
    <property type="entry name" value="AS_sf"/>
</dbReference>
<accession>A0A1Q9AKJ1</accession>
<comment type="function">
    <text evidence="1">Hydrolyzes indole-3-acetamide (IAM) into indole-3-acetic acid (IAA).</text>
</comment>
<dbReference type="GO" id="GO:0003824">
    <property type="term" value="F:catalytic activity"/>
    <property type="evidence" value="ECO:0007669"/>
    <property type="project" value="InterPro"/>
</dbReference>
<dbReference type="RefSeq" id="WP_075634535.1">
    <property type="nucleotide sequence ID" value="NZ_MKIO01000026.1"/>
</dbReference>
<dbReference type="Gene3D" id="3.90.1300.10">
    <property type="entry name" value="Amidase signature (AS) domain"/>
    <property type="match status" value="1"/>
</dbReference>
<feature type="domain" description="Amidase" evidence="4">
    <location>
        <begin position="48"/>
        <end position="468"/>
    </location>
</feature>
<organism evidence="5 6">
    <name type="scientific">Xaviernesmea rhizosphaerae</name>
    <dbReference type="NCBI Taxonomy" id="1672749"/>
    <lineage>
        <taxon>Bacteria</taxon>
        <taxon>Pseudomonadati</taxon>
        <taxon>Pseudomonadota</taxon>
        <taxon>Alphaproteobacteria</taxon>
        <taxon>Hyphomicrobiales</taxon>
        <taxon>Rhizobiaceae</taxon>
        <taxon>Rhizobium/Agrobacterium group</taxon>
        <taxon>Xaviernesmea</taxon>
    </lineage>
</organism>
<protein>
    <recommendedName>
        <fullName evidence="3">Indoleacetamide hydrolase</fullName>
    </recommendedName>
</protein>
<dbReference type="PROSITE" id="PS00571">
    <property type="entry name" value="AMIDASES"/>
    <property type="match status" value="1"/>
</dbReference>
<comment type="caution">
    <text evidence="5">The sequence shown here is derived from an EMBL/GenBank/DDBJ whole genome shotgun (WGS) entry which is preliminary data.</text>
</comment>
<dbReference type="InterPro" id="IPR020556">
    <property type="entry name" value="Amidase_CS"/>
</dbReference>